<keyword evidence="3" id="KW-1185">Reference proteome</keyword>
<keyword evidence="1" id="KW-1133">Transmembrane helix</keyword>
<organism evidence="2 3">
    <name type="scientific">Vicia faba</name>
    <name type="common">Broad bean</name>
    <name type="synonym">Faba vulgaris</name>
    <dbReference type="NCBI Taxonomy" id="3906"/>
    <lineage>
        <taxon>Eukaryota</taxon>
        <taxon>Viridiplantae</taxon>
        <taxon>Streptophyta</taxon>
        <taxon>Embryophyta</taxon>
        <taxon>Tracheophyta</taxon>
        <taxon>Spermatophyta</taxon>
        <taxon>Magnoliopsida</taxon>
        <taxon>eudicotyledons</taxon>
        <taxon>Gunneridae</taxon>
        <taxon>Pentapetalae</taxon>
        <taxon>rosids</taxon>
        <taxon>fabids</taxon>
        <taxon>Fabales</taxon>
        <taxon>Fabaceae</taxon>
        <taxon>Papilionoideae</taxon>
        <taxon>50 kb inversion clade</taxon>
        <taxon>NPAAA clade</taxon>
        <taxon>Hologalegina</taxon>
        <taxon>IRL clade</taxon>
        <taxon>Fabeae</taxon>
        <taxon>Vicia</taxon>
    </lineage>
</organism>
<name>A0AAV0YWN1_VICFA</name>
<keyword evidence="1" id="KW-0812">Transmembrane</keyword>
<dbReference type="AlphaFoldDB" id="A0AAV0YWN1"/>
<sequence length="106" mass="12195">MIRNSSLTSVSPSSNHSEYCRNKYKSKEPTVKNKGNCGFLVFQATYTKYTEKHLWFLKMQLEIFTLLLHFVLVLVIALLYTRISKEEGEWISTTSLFVATGCYGDV</sequence>
<proteinExistence type="predicted"/>
<gene>
    <name evidence="2" type="ORF">VFH_I403680</name>
</gene>
<evidence type="ECO:0000313" key="2">
    <source>
        <dbReference type="EMBL" id="CAI8589673.1"/>
    </source>
</evidence>
<dbReference type="Proteomes" id="UP001157006">
    <property type="component" value="Chromosome 1L"/>
</dbReference>
<protein>
    <submittedName>
        <fullName evidence="2">Uncharacterized protein</fullName>
    </submittedName>
</protein>
<keyword evidence="1" id="KW-0472">Membrane</keyword>
<feature type="transmembrane region" description="Helical" evidence="1">
    <location>
        <begin position="63"/>
        <end position="81"/>
    </location>
</feature>
<reference evidence="2 3" key="1">
    <citation type="submission" date="2023-01" db="EMBL/GenBank/DDBJ databases">
        <authorList>
            <person name="Kreplak J."/>
        </authorList>
    </citation>
    <scope>NUCLEOTIDE SEQUENCE [LARGE SCALE GENOMIC DNA]</scope>
</reference>
<dbReference type="EMBL" id="OX451736">
    <property type="protein sequence ID" value="CAI8589673.1"/>
    <property type="molecule type" value="Genomic_DNA"/>
</dbReference>
<evidence type="ECO:0000256" key="1">
    <source>
        <dbReference type="SAM" id="Phobius"/>
    </source>
</evidence>
<accession>A0AAV0YWN1</accession>
<evidence type="ECO:0000313" key="3">
    <source>
        <dbReference type="Proteomes" id="UP001157006"/>
    </source>
</evidence>